<dbReference type="Proteomes" id="UP000237295">
    <property type="component" value="Unassembled WGS sequence"/>
</dbReference>
<proteinExistence type="predicted"/>
<dbReference type="InterPro" id="IPR008769">
    <property type="entry name" value="PhaF_PhaI"/>
</dbReference>
<gene>
    <name evidence="1" type="ORF">CXB42_26000</name>
</gene>
<accession>A0AAE5S395</accession>
<dbReference type="Pfam" id="PF05597">
    <property type="entry name" value="Phasin"/>
    <property type="match status" value="1"/>
</dbReference>
<organism evidence="1 2">
    <name type="scientific">Pseudomonas syringae pv. syringae</name>
    <dbReference type="NCBI Taxonomy" id="321"/>
    <lineage>
        <taxon>Bacteria</taxon>
        <taxon>Pseudomonadati</taxon>
        <taxon>Pseudomonadota</taxon>
        <taxon>Gammaproteobacteria</taxon>
        <taxon>Pseudomonadales</taxon>
        <taxon>Pseudomonadaceae</taxon>
        <taxon>Pseudomonas</taxon>
        <taxon>Pseudomonas syringae</taxon>
    </lineage>
</organism>
<evidence type="ECO:0000313" key="1">
    <source>
        <dbReference type="EMBL" id="POQ00648.1"/>
    </source>
</evidence>
<dbReference type="EMBL" id="NBAQ01000024">
    <property type="protein sequence ID" value="POQ00648.1"/>
    <property type="molecule type" value="Genomic_DNA"/>
</dbReference>
<dbReference type="AlphaFoldDB" id="A0AAE5S395"/>
<comment type="caution">
    <text evidence="1">The sequence shown here is derived from an EMBL/GenBank/DDBJ whole genome shotgun (WGS) entry which is preliminary data.</text>
</comment>
<protein>
    <submittedName>
        <fullName evidence="1">Uncharacterized protein</fullName>
    </submittedName>
</protein>
<name>A0AAE5S395_PSESY</name>
<sequence length="39" mass="4539">MDRIERAFDLRVAKALNRVGIPSKHDVDTLFAWLDELRA</sequence>
<reference evidence="1 2" key="1">
    <citation type="submission" date="2017-03" db="EMBL/GenBank/DDBJ databases">
        <authorList>
            <person name="Hulin M.T."/>
        </authorList>
    </citation>
    <scope>NUCLEOTIDE SEQUENCE [LARGE SCALE GENOMIC DNA]</scope>
    <source>
        <strain evidence="1 2">5264</strain>
    </source>
</reference>
<evidence type="ECO:0000313" key="2">
    <source>
        <dbReference type="Proteomes" id="UP000237295"/>
    </source>
</evidence>